<evidence type="ECO:0000256" key="5">
    <source>
        <dbReference type="ARBA" id="ARBA00023239"/>
    </source>
</evidence>
<organism evidence="15 16">
    <name type="scientific">Nasonia vitripennis</name>
    <name type="common">Parasitic wasp</name>
    <dbReference type="NCBI Taxonomy" id="7425"/>
    <lineage>
        <taxon>Eukaryota</taxon>
        <taxon>Metazoa</taxon>
        <taxon>Ecdysozoa</taxon>
        <taxon>Arthropoda</taxon>
        <taxon>Hexapoda</taxon>
        <taxon>Insecta</taxon>
        <taxon>Pterygota</taxon>
        <taxon>Neoptera</taxon>
        <taxon>Endopterygota</taxon>
        <taxon>Hymenoptera</taxon>
        <taxon>Apocrita</taxon>
        <taxon>Proctotrupomorpha</taxon>
        <taxon>Chalcidoidea</taxon>
        <taxon>Pteromalidae</taxon>
        <taxon>Pteromalinae</taxon>
        <taxon>Nasonia</taxon>
    </lineage>
</organism>
<evidence type="ECO:0000256" key="4">
    <source>
        <dbReference type="ARBA" id="ARBA00023115"/>
    </source>
</evidence>
<dbReference type="InterPro" id="IPR002433">
    <property type="entry name" value="Orn_de-COase"/>
</dbReference>
<feature type="active site" description="Proton donor" evidence="11">
    <location>
        <position position="352"/>
    </location>
</feature>
<name>A0A7M7H599_NASVI</name>
<feature type="modified residue" description="N6-(pyridoxal phosphate)lysine" evidence="11">
    <location>
        <position position="64"/>
    </location>
</feature>
<accession>A0A7M7H599</accession>
<dbReference type="PROSITE" id="PS00879">
    <property type="entry name" value="ODR_DC_2_2"/>
    <property type="match status" value="1"/>
</dbReference>
<dbReference type="InterPro" id="IPR022643">
    <property type="entry name" value="De-COase2_C"/>
</dbReference>
<reference evidence="15" key="1">
    <citation type="submission" date="2021-01" db="UniProtKB">
        <authorList>
            <consortium name="EnsemblMetazoa"/>
        </authorList>
    </citation>
    <scope>IDENTIFICATION</scope>
</reference>
<dbReference type="Pfam" id="PF02784">
    <property type="entry name" value="Orn_Arg_deC_N"/>
    <property type="match status" value="1"/>
</dbReference>
<feature type="domain" description="Orn/DAP/Arg decarboxylase 2 N-terminal" evidence="14">
    <location>
        <begin position="41"/>
        <end position="276"/>
    </location>
</feature>
<dbReference type="InterPro" id="IPR022657">
    <property type="entry name" value="De-COase2_CS"/>
</dbReference>
<evidence type="ECO:0000256" key="9">
    <source>
        <dbReference type="ARBA" id="ARBA00046672"/>
    </source>
</evidence>
<comment type="subunit">
    <text evidence="9">Homodimer. Only the dimer is catalytically active, as the active sites are constructed of residues from both monomers.</text>
</comment>
<keyword evidence="4" id="KW-0620">Polyamine biosynthesis</keyword>
<keyword evidence="5" id="KW-0456">Lyase</keyword>
<evidence type="ECO:0000259" key="14">
    <source>
        <dbReference type="Pfam" id="PF02784"/>
    </source>
</evidence>
<proteinExistence type="inferred from homology"/>
<dbReference type="Gene3D" id="3.20.20.10">
    <property type="entry name" value="Alanine racemase"/>
    <property type="match status" value="1"/>
</dbReference>
<evidence type="ECO:0000256" key="7">
    <source>
        <dbReference type="ARBA" id="ARBA00034138"/>
    </source>
</evidence>
<dbReference type="SUPFAM" id="SSF50621">
    <property type="entry name" value="Alanine racemase C-terminal domain-like"/>
    <property type="match status" value="1"/>
</dbReference>
<comment type="function">
    <text evidence="8">Catalyzes the first and rate-limiting step of polyamine biosynthesis that converts ornithine into putrescine, which is the precursor for the polyamines, spermidine and spermine. Polyamines are essential for cell proliferation and are implicated in cellular processes, ranging from DNA replication to apoptosis.</text>
</comment>
<evidence type="ECO:0000256" key="10">
    <source>
        <dbReference type="ARBA" id="ARBA00049127"/>
    </source>
</evidence>
<dbReference type="Proteomes" id="UP000002358">
    <property type="component" value="Chromosome 2"/>
</dbReference>
<evidence type="ECO:0000256" key="1">
    <source>
        <dbReference type="ARBA" id="ARBA00001933"/>
    </source>
</evidence>
<dbReference type="InterPro" id="IPR000183">
    <property type="entry name" value="Orn/DAP/Arg_de-COase"/>
</dbReference>
<keyword evidence="3 11" id="KW-0663">Pyridoxal phosphate</keyword>
<protein>
    <recommendedName>
        <fullName evidence="7">ornithine decarboxylase</fullName>
        <ecNumber evidence="7">4.1.1.17</ecNumber>
    </recommendedName>
</protein>
<dbReference type="Pfam" id="PF00278">
    <property type="entry name" value="Orn_DAP_Arg_deC"/>
    <property type="match status" value="1"/>
</dbReference>
<evidence type="ECO:0000256" key="3">
    <source>
        <dbReference type="ARBA" id="ARBA00022898"/>
    </source>
</evidence>
<evidence type="ECO:0000256" key="11">
    <source>
        <dbReference type="PIRSR" id="PIRSR600183-50"/>
    </source>
</evidence>
<dbReference type="GO" id="GO:0005737">
    <property type="term" value="C:cytoplasm"/>
    <property type="evidence" value="ECO:0007669"/>
    <property type="project" value="TreeGrafter"/>
</dbReference>
<dbReference type="RefSeq" id="XP_008204907.1">
    <property type="nucleotide sequence ID" value="XM_008206685.4"/>
</dbReference>
<sequence length="427" mass="48170">MATFDLSEIKIVDDHTSELEMLRNLVDEKDDENTVHLLNVGEIIRKHQLWIQKIPRVVPYYAVKCNPNPTIIKVLAALGGHFDCASKGEIVQVMQYEVPSDKIIFANPIKFPSHLEYARKVGVDTMTADSEEELKKIRKLYPDAKVVIRIRCDSTVKTARTHCLDDKFGCDHSSDAVQLIKMTLDLGLQLHGFSFHAGSPCEDAVAICRGIYRCKDLIDTAKTMGCRDVKLIDIGGGFPGERDFILDEFADMVNNALEDIDSSVEIISEPGRFIVASACNSAAYVIGKKTVMKENQKTFMYYITDGVYGSFNEELCTNNYFRSPVSSFRNRLIQSTSTDDEKYPSSVWGPTCDSFDVVLKNSMLPEFNVGDWLVWADIGAYSTSCANEFNGLQIPKVHPIMRRKDWLDFLLNYLSTEVKNGQNNEIY</sequence>
<dbReference type="InterPro" id="IPR022653">
    <property type="entry name" value="De-COase2_pyr-phos_BS"/>
</dbReference>
<dbReference type="KEGG" id="nvi:100120850"/>
<dbReference type="GO" id="GO:0033387">
    <property type="term" value="P:putrescine biosynthetic process from arginine, via ornithine"/>
    <property type="evidence" value="ECO:0007669"/>
    <property type="project" value="TreeGrafter"/>
</dbReference>
<keyword evidence="16" id="KW-1185">Reference proteome</keyword>
<dbReference type="PRINTS" id="PR01182">
    <property type="entry name" value="ORNDCRBXLASE"/>
</dbReference>
<dbReference type="GeneID" id="100120850"/>
<dbReference type="SMR" id="A0A7M7H599"/>
<comment type="similarity">
    <text evidence="2 12">Belongs to the Orn/Lys/Arg decarboxylase class-II family.</text>
</comment>
<dbReference type="InterPro" id="IPR022644">
    <property type="entry name" value="De-COase2_N"/>
</dbReference>
<evidence type="ECO:0000256" key="8">
    <source>
        <dbReference type="ARBA" id="ARBA00037173"/>
    </source>
</evidence>
<dbReference type="GO" id="GO:0004586">
    <property type="term" value="F:ornithine decarboxylase activity"/>
    <property type="evidence" value="ECO:0007669"/>
    <property type="project" value="UniProtKB-EC"/>
</dbReference>
<evidence type="ECO:0000256" key="2">
    <source>
        <dbReference type="ARBA" id="ARBA00008872"/>
    </source>
</evidence>
<feature type="domain" description="Orn/DAP/Arg decarboxylase 2 C-terminal" evidence="13">
    <location>
        <begin position="277"/>
        <end position="379"/>
    </location>
</feature>
<dbReference type="InParanoid" id="A0A7M7H599"/>
<dbReference type="PANTHER" id="PTHR11482:SF6">
    <property type="entry name" value="ORNITHINE DECARBOXYLASE 1-RELATED"/>
    <property type="match status" value="1"/>
</dbReference>
<dbReference type="PRINTS" id="PR01179">
    <property type="entry name" value="ODADCRBXLASE"/>
</dbReference>
<comment type="cofactor">
    <cofactor evidence="1 11">
        <name>pyridoxal 5'-phosphate</name>
        <dbReference type="ChEBI" id="CHEBI:597326"/>
    </cofactor>
</comment>
<dbReference type="InterPro" id="IPR029066">
    <property type="entry name" value="PLP-binding_barrel"/>
</dbReference>
<evidence type="ECO:0000259" key="13">
    <source>
        <dbReference type="Pfam" id="PF00278"/>
    </source>
</evidence>
<dbReference type="SUPFAM" id="SSF51419">
    <property type="entry name" value="PLP-binding barrel"/>
    <property type="match status" value="1"/>
</dbReference>
<evidence type="ECO:0000313" key="15">
    <source>
        <dbReference type="EnsemblMetazoa" id="XP_008204907"/>
    </source>
</evidence>
<dbReference type="InterPro" id="IPR009006">
    <property type="entry name" value="Ala_racemase/Decarboxylase_C"/>
</dbReference>
<dbReference type="EnsemblMetazoa" id="XM_008206685">
    <property type="protein sequence ID" value="XP_008204907"/>
    <property type="gene ID" value="LOC100120850"/>
</dbReference>
<dbReference type="EC" id="4.1.1.17" evidence="7"/>
<evidence type="ECO:0000256" key="6">
    <source>
        <dbReference type="ARBA" id="ARBA00034115"/>
    </source>
</evidence>
<dbReference type="AlphaFoldDB" id="A0A7M7H599"/>
<dbReference type="Gene3D" id="2.40.37.10">
    <property type="entry name" value="Lyase, Ornithine Decarboxylase, Chain A, domain 1"/>
    <property type="match status" value="1"/>
</dbReference>
<comment type="catalytic activity">
    <reaction evidence="10">
        <text>L-ornithine + H(+) = putrescine + CO2</text>
        <dbReference type="Rhea" id="RHEA:22964"/>
        <dbReference type="ChEBI" id="CHEBI:15378"/>
        <dbReference type="ChEBI" id="CHEBI:16526"/>
        <dbReference type="ChEBI" id="CHEBI:46911"/>
        <dbReference type="ChEBI" id="CHEBI:326268"/>
        <dbReference type="EC" id="4.1.1.17"/>
    </reaction>
</comment>
<dbReference type="OrthoDB" id="5034579at2759"/>
<evidence type="ECO:0000256" key="12">
    <source>
        <dbReference type="RuleBase" id="RU003737"/>
    </source>
</evidence>
<dbReference type="PANTHER" id="PTHR11482">
    <property type="entry name" value="ARGININE/DIAMINOPIMELATE/ORNITHINE DECARBOXYLASE"/>
    <property type="match status" value="1"/>
</dbReference>
<evidence type="ECO:0000313" key="16">
    <source>
        <dbReference type="Proteomes" id="UP000002358"/>
    </source>
</evidence>
<dbReference type="FunFam" id="3.20.20.10:FF:000005">
    <property type="entry name" value="Ornithine decarboxylase"/>
    <property type="match status" value="1"/>
</dbReference>
<dbReference type="PROSITE" id="PS00878">
    <property type="entry name" value="ODR_DC_2_1"/>
    <property type="match status" value="1"/>
</dbReference>
<dbReference type="CDD" id="cd00622">
    <property type="entry name" value="PLPDE_III_ODC"/>
    <property type="match status" value="1"/>
</dbReference>
<comment type="pathway">
    <text evidence="6">Amine and polyamine biosynthesis; putrescine biosynthesis via L-ornithine pathway; putrescine from L-ornithine: step 1/1.</text>
</comment>